<keyword evidence="3" id="KW-1185">Reference proteome</keyword>
<dbReference type="Pfam" id="PF00534">
    <property type="entry name" value="Glycos_transf_1"/>
    <property type="match status" value="1"/>
</dbReference>
<comment type="caution">
    <text evidence="2">The sequence shown here is derived from an EMBL/GenBank/DDBJ whole genome shotgun (WGS) entry which is preliminary data.</text>
</comment>
<dbReference type="Proteomes" id="UP000318833">
    <property type="component" value="Unassembled WGS sequence"/>
</dbReference>
<evidence type="ECO:0000313" key="2">
    <source>
        <dbReference type="EMBL" id="TSE07951.1"/>
    </source>
</evidence>
<dbReference type="GO" id="GO:0016757">
    <property type="term" value="F:glycosyltransferase activity"/>
    <property type="evidence" value="ECO:0007669"/>
    <property type="project" value="InterPro"/>
</dbReference>
<name>A0A554VJ83_9FLAO</name>
<dbReference type="Gene3D" id="3.40.50.2000">
    <property type="entry name" value="Glycogen Phosphorylase B"/>
    <property type="match status" value="1"/>
</dbReference>
<dbReference type="SUPFAM" id="SSF53756">
    <property type="entry name" value="UDP-Glycosyltransferase/glycogen phosphorylase"/>
    <property type="match status" value="1"/>
</dbReference>
<dbReference type="PANTHER" id="PTHR12526:SF630">
    <property type="entry name" value="GLYCOSYLTRANSFERASE"/>
    <property type="match status" value="1"/>
</dbReference>
<evidence type="ECO:0000259" key="1">
    <source>
        <dbReference type="Pfam" id="PF00534"/>
    </source>
</evidence>
<organism evidence="2 3">
    <name type="scientific">Aquimarina algiphila</name>
    <dbReference type="NCBI Taxonomy" id="2047982"/>
    <lineage>
        <taxon>Bacteria</taxon>
        <taxon>Pseudomonadati</taxon>
        <taxon>Bacteroidota</taxon>
        <taxon>Flavobacteriia</taxon>
        <taxon>Flavobacteriales</taxon>
        <taxon>Flavobacteriaceae</taxon>
        <taxon>Aquimarina</taxon>
    </lineage>
</organism>
<evidence type="ECO:0000313" key="3">
    <source>
        <dbReference type="Proteomes" id="UP000318833"/>
    </source>
</evidence>
<dbReference type="InterPro" id="IPR001296">
    <property type="entry name" value="Glyco_trans_1"/>
</dbReference>
<sequence>MKKVRELLKKSEVKEGLNIEKPSTETVRLLYVSPLLNSDGYYRMILPYLELGRSKGFETRVTSVTKWDFAKTFTIGTDTLQEEEIRWADYIIFPMLTGNYTYLFQAIRVLNPNVYLVMDITRQIHNIPKSHPDHEVFKQEDQDQLAQNLIQMDMITTPIKRLCKLYQEWLDTNLKEQIDVEFFWLPSLISSIGFEGISSVVKPSDDKVRVGMIGSLKSAADYKYFLPMFKKIKEKYKNKVELVIFGWNGKNANGSEVLKEVDITYHKSVSFLDYYQTLKNLHFDVILIPMRSLNYYAYASTIKFLEAAAIGVPVIALEHSSYTKVVDHEKNGLLAWKLQEWESALIQLIEKPEFRKKLGENAKKWVWKNRSYTQKNLMHFKNAFI</sequence>
<dbReference type="AlphaFoldDB" id="A0A554VJ83"/>
<accession>A0A554VJ83</accession>
<dbReference type="PANTHER" id="PTHR12526">
    <property type="entry name" value="GLYCOSYLTRANSFERASE"/>
    <property type="match status" value="1"/>
</dbReference>
<dbReference type="RefSeq" id="WP_143916965.1">
    <property type="nucleotide sequence ID" value="NZ_CANMXV010000127.1"/>
</dbReference>
<proteinExistence type="predicted"/>
<feature type="domain" description="Glycosyl transferase family 1" evidence="1">
    <location>
        <begin position="204"/>
        <end position="365"/>
    </location>
</feature>
<dbReference type="OrthoDB" id="1163388at2"/>
<reference evidence="2 3" key="1">
    <citation type="submission" date="2019-07" db="EMBL/GenBank/DDBJ databases">
        <title>The draft genome sequence of Aquimarina algiphila M91.</title>
        <authorList>
            <person name="Meng X."/>
        </authorList>
    </citation>
    <scope>NUCLEOTIDE SEQUENCE [LARGE SCALE GENOMIC DNA]</scope>
    <source>
        <strain evidence="2 3">M91</strain>
    </source>
</reference>
<gene>
    <name evidence="2" type="ORF">FOF46_14605</name>
</gene>
<protein>
    <submittedName>
        <fullName evidence="2">Glycosyltransferase family 4 protein</fullName>
    </submittedName>
</protein>
<dbReference type="EMBL" id="VLNR01000028">
    <property type="protein sequence ID" value="TSE07951.1"/>
    <property type="molecule type" value="Genomic_DNA"/>
</dbReference>
<keyword evidence="2" id="KW-0808">Transferase</keyword>